<evidence type="ECO:0000313" key="4">
    <source>
        <dbReference type="EMBL" id="OTN68759.1"/>
    </source>
</evidence>
<dbReference type="Proteomes" id="UP000195012">
    <property type="component" value="Unassembled WGS sequence"/>
</dbReference>
<organism evidence="4 5">
    <name type="scientific">Plasmodium knowlesi</name>
    <dbReference type="NCBI Taxonomy" id="5850"/>
    <lineage>
        <taxon>Eukaryota</taxon>
        <taxon>Sar</taxon>
        <taxon>Alveolata</taxon>
        <taxon>Apicomplexa</taxon>
        <taxon>Aconoidasida</taxon>
        <taxon>Haemosporida</taxon>
        <taxon>Plasmodiidae</taxon>
        <taxon>Plasmodium</taxon>
        <taxon>Plasmodium (Plasmodium)</taxon>
    </lineage>
</organism>
<dbReference type="EMBL" id="NETL01000015">
    <property type="protein sequence ID" value="OTN68759.1"/>
    <property type="molecule type" value="Genomic_DNA"/>
</dbReference>
<dbReference type="VEuPathDB" id="PlasmoDB:PKNOH_S01020500"/>
<sequence length="468" mass="52661">MVEDEGVTGLRGVCGTKRVNAARPGGNSEDDEERRNISLTKDDTTHSQEDEGGGGAGGGKEEGEGEFPPLGTSKGTIQMSIRGIKVDRLNLNLSSFRRKKEEEKKKEKKEKQDEDGGDDCDDEHGDDPPSGTPMSDKEDVLTASSSTCTELLDGRLLLSGYEFASNDEEMRKKYITHIVNMGGEECPNKFEGSHSYRTYYVKDDLRQDIFYTLLDAAHYIEEILSSNEGNKILVHCKKGVSRSVIVIIFFLMTHLELSFADAFDLVKRQRPLSNPNLSFVSQLLRLFVLRKRLRSFGKEPTDLVGSTEVATLEESPQYIHPTEEVTFIFRISATGKELTLTNMNSFSTDLDTCTDTETTKPIQIDERFNYVLTRHFRAFYLLVLDPTFEDVCTPLFERFAKICKSFFHGDLADSTDLTQTIVRSHVGNFMQRLQLDTQLFSRLPCNDEAYLKLREVLQLQGGGGATTR</sequence>
<dbReference type="InterPro" id="IPR000340">
    <property type="entry name" value="Dual-sp_phosphatase_cat-dom"/>
</dbReference>
<dbReference type="InterPro" id="IPR029021">
    <property type="entry name" value="Prot-tyrosine_phosphatase-like"/>
</dbReference>
<feature type="compositionally biased region" description="Basic and acidic residues" evidence="1">
    <location>
        <begin position="99"/>
        <end position="114"/>
    </location>
</feature>
<dbReference type="InterPro" id="IPR020422">
    <property type="entry name" value="TYR_PHOSPHATASE_DUAL_dom"/>
</dbReference>
<evidence type="ECO:0000313" key="5">
    <source>
        <dbReference type="Proteomes" id="UP000195012"/>
    </source>
</evidence>
<dbReference type="PANTHER" id="PTHR46381">
    <property type="entry name" value="MKPA PROTEIN"/>
    <property type="match status" value="1"/>
</dbReference>
<dbReference type="SMART" id="SM00195">
    <property type="entry name" value="DSPc"/>
    <property type="match status" value="1"/>
</dbReference>
<feature type="region of interest" description="Disordered" evidence="1">
    <location>
        <begin position="99"/>
        <end position="143"/>
    </location>
</feature>
<dbReference type="InterPro" id="IPR000387">
    <property type="entry name" value="Tyr_Pase_dom"/>
</dbReference>
<dbReference type="Pfam" id="PF00782">
    <property type="entry name" value="DSPc"/>
    <property type="match status" value="1"/>
</dbReference>
<dbReference type="eggNOG" id="KOG1716">
    <property type="taxonomic scope" value="Eukaryota"/>
</dbReference>
<feature type="region of interest" description="Disordered" evidence="1">
    <location>
        <begin position="1"/>
        <end position="79"/>
    </location>
</feature>
<dbReference type="VEuPathDB" id="PlasmoDB:PKA1H_010016900"/>
<reference evidence="4 5" key="1">
    <citation type="submission" date="2017-05" db="EMBL/GenBank/DDBJ databases">
        <title>PacBio assembly of a Plasmodium knowlesi genome sequence with Hi-C correction and manual annotation of the SICAvar gene family.</title>
        <authorList>
            <person name="Lapp S.A."/>
            <person name="Geraldo J.A."/>
            <person name="Chien J.-T."/>
            <person name="Ay F."/>
            <person name="Pakala S.B."/>
            <person name="Batugedara G."/>
            <person name="Humphrey J.C."/>
            <person name="Debarry J.D."/>
            <person name="Le Roch K.G."/>
            <person name="Galinski M.R."/>
            <person name="Kissinger J.C."/>
        </authorList>
    </citation>
    <scope>NUCLEOTIDE SEQUENCE [LARGE SCALE GENOMIC DNA]</scope>
    <source>
        <strain evidence="5">Malayan Strain Pk1 (A+)</strain>
    </source>
</reference>
<accession>A0A1Y3DWY4</accession>
<dbReference type="PANTHER" id="PTHR46381:SF2">
    <property type="entry name" value="MAP KINASE PHOSPHATASE"/>
    <property type="match status" value="1"/>
</dbReference>
<dbReference type="PROSITE" id="PS50054">
    <property type="entry name" value="TYR_PHOSPHATASE_DUAL"/>
    <property type="match status" value="1"/>
</dbReference>
<dbReference type="CDD" id="cd14498">
    <property type="entry name" value="DSP"/>
    <property type="match status" value="1"/>
</dbReference>
<gene>
    <name evidence="4" type="primary">PTP2</name>
    <name evidence="4" type="ORF">PKNOH_S01020500</name>
</gene>
<comment type="caution">
    <text evidence="4">The sequence shown here is derived from an EMBL/GenBank/DDBJ whole genome shotgun (WGS) entry which is preliminary data.</text>
</comment>
<evidence type="ECO:0000259" key="2">
    <source>
        <dbReference type="PROSITE" id="PS50054"/>
    </source>
</evidence>
<dbReference type="Gene3D" id="3.90.190.10">
    <property type="entry name" value="Protein tyrosine phosphatase superfamily"/>
    <property type="match status" value="1"/>
</dbReference>
<dbReference type="OrthoDB" id="2017893at2759"/>
<feature type="compositionally biased region" description="Acidic residues" evidence="1">
    <location>
        <begin position="115"/>
        <end position="125"/>
    </location>
</feature>
<proteinExistence type="predicted"/>
<dbReference type="PROSITE" id="PS50056">
    <property type="entry name" value="TYR_PHOSPHATASE_2"/>
    <property type="match status" value="1"/>
</dbReference>
<feature type="domain" description="Tyrosine-protein phosphatase" evidence="2">
    <location>
        <begin position="147"/>
        <end position="292"/>
    </location>
</feature>
<dbReference type="VEuPathDB" id="PlasmoDB:PKNH_0112100"/>
<name>A0A1Y3DWY4_PLAKN</name>
<dbReference type="OMA" id="YIINVKV"/>
<evidence type="ECO:0000259" key="3">
    <source>
        <dbReference type="PROSITE" id="PS50056"/>
    </source>
</evidence>
<evidence type="ECO:0000256" key="1">
    <source>
        <dbReference type="SAM" id="MobiDB-lite"/>
    </source>
</evidence>
<protein>
    <submittedName>
        <fullName evidence="4">Putative Dual specificity phosphatase</fullName>
    </submittedName>
</protein>
<feature type="compositionally biased region" description="Basic and acidic residues" evidence="1">
    <location>
        <begin position="33"/>
        <end position="49"/>
    </location>
</feature>
<feature type="domain" description="Tyrosine specific protein phosphatases" evidence="3">
    <location>
        <begin position="211"/>
        <end position="271"/>
    </location>
</feature>
<dbReference type="AlphaFoldDB" id="A0A1Y3DWY4"/>
<dbReference type="SUPFAM" id="SSF52799">
    <property type="entry name" value="(Phosphotyrosine protein) phosphatases II"/>
    <property type="match status" value="1"/>
</dbReference>